<dbReference type="PROSITE" id="PS50093">
    <property type="entry name" value="PKD"/>
    <property type="match status" value="1"/>
</dbReference>
<dbReference type="Proteomes" id="UP000236569">
    <property type="component" value="Unassembled WGS sequence"/>
</dbReference>
<dbReference type="CDD" id="cd05379">
    <property type="entry name" value="CAP_bacterial"/>
    <property type="match status" value="1"/>
</dbReference>
<dbReference type="CDD" id="cd00146">
    <property type="entry name" value="PKD"/>
    <property type="match status" value="1"/>
</dbReference>
<dbReference type="SMART" id="SM00089">
    <property type="entry name" value="PKD"/>
    <property type="match status" value="1"/>
</dbReference>
<dbReference type="InterPro" id="IPR022409">
    <property type="entry name" value="PKD/Chitinase_dom"/>
</dbReference>
<protein>
    <submittedName>
        <fullName evidence="2">Allergen V5/Tpx-1 related</fullName>
    </submittedName>
</protein>
<dbReference type="PANTHER" id="PTHR31157">
    <property type="entry name" value="SCP DOMAIN-CONTAINING PROTEIN"/>
    <property type="match status" value="1"/>
</dbReference>
<name>A0A2I9DWH7_9DEIO</name>
<feature type="domain" description="PKD" evidence="1">
    <location>
        <begin position="64"/>
        <end position="116"/>
    </location>
</feature>
<accession>A0A2I9DWH7</accession>
<dbReference type="SUPFAM" id="SSF55797">
    <property type="entry name" value="PR-1-like"/>
    <property type="match status" value="1"/>
</dbReference>
<organism evidence="2 3">
    <name type="scientific">Deinococcus aerius</name>
    <dbReference type="NCBI Taxonomy" id="200253"/>
    <lineage>
        <taxon>Bacteria</taxon>
        <taxon>Thermotogati</taxon>
        <taxon>Deinococcota</taxon>
        <taxon>Deinococci</taxon>
        <taxon>Deinococcales</taxon>
        <taxon>Deinococcaceae</taxon>
        <taxon>Deinococcus</taxon>
    </lineage>
</organism>
<dbReference type="Gene3D" id="3.40.33.10">
    <property type="entry name" value="CAP"/>
    <property type="match status" value="1"/>
</dbReference>
<dbReference type="InterPro" id="IPR035986">
    <property type="entry name" value="PKD_dom_sf"/>
</dbReference>
<dbReference type="Gene3D" id="2.60.40.10">
    <property type="entry name" value="Immunoglobulins"/>
    <property type="match status" value="1"/>
</dbReference>
<dbReference type="PANTHER" id="PTHR31157:SF1">
    <property type="entry name" value="SCP DOMAIN-CONTAINING PROTEIN"/>
    <property type="match status" value="1"/>
</dbReference>
<comment type="caution">
    <text evidence="2">The sequence shown here is derived from an EMBL/GenBank/DDBJ whole genome shotgun (WGS) entry which is preliminary data.</text>
</comment>
<dbReference type="Pfam" id="PF00801">
    <property type="entry name" value="PKD"/>
    <property type="match status" value="1"/>
</dbReference>
<reference evidence="3" key="1">
    <citation type="submission" date="2018-01" db="EMBL/GenBank/DDBJ databases">
        <title>Draft Genome Sequence of the Radioresistant Bacterium Deinococcus aerius TR0125, Isolated from the Higher Atmosphere above Japan.</title>
        <authorList>
            <person name="Satoh K."/>
            <person name="Arai H."/>
            <person name="Sanzen T."/>
            <person name="Kawaguchi Y."/>
            <person name="Hayashi H."/>
            <person name="Yokobori S."/>
            <person name="Yamagishi A."/>
            <person name="Oono Y."/>
            <person name="Narumi I."/>
        </authorList>
    </citation>
    <scope>NUCLEOTIDE SEQUENCE [LARGE SCALE GENOMIC DNA]</scope>
    <source>
        <strain evidence="3">TR0125</strain>
    </source>
</reference>
<dbReference type="InterPro" id="IPR000601">
    <property type="entry name" value="PKD_dom"/>
</dbReference>
<keyword evidence="3" id="KW-1185">Reference proteome</keyword>
<dbReference type="InterPro" id="IPR013783">
    <property type="entry name" value="Ig-like_fold"/>
</dbReference>
<dbReference type="RefSeq" id="WP_235610442.1">
    <property type="nucleotide sequence ID" value="NZ_BFAG01000014.1"/>
</dbReference>
<gene>
    <name evidence="2" type="ORF">DAERI_140028</name>
</gene>
<evidence type="ECO:0000313" key="3">
    <source>
        <dbReference type="Proteomes" id="UP000236569"/>
    </source>
</evidence>
<proteinExistence type="predicted"/>
<evidence type="ECO:0000313" key="2">
    <source>
        <dbReference type="EMBL" id="GBF07367.1"/>
    </source>
</evidence>
<dbReference type="InterPro" id="IPR014044">
    <property type="entry name" value="CAP_dom"/>
</dbReference>
<dbReference type="AlphaFoldDB" id="A0A2I9DWH7"/>
<dbReference type="Pfam" id="PF00188">
    <property type="entry name" value="CAP"/>
    <property type="match status" value="1"/>
</dbReference>
<sequence>MSLGMWIRGGLLTLGLAGVPWAALVEAGAVQPTGFRVGFSMDEERRAPLTVAFTAQAPTEDRVEWDFGDGSVAQGTRVTHTYYRAGTYTLRARLIDTRGQVRATATGLVQVLSGGPEHAEAVVLLGRGEVRLSAAGSVAYRPGTPSFTLNGRPVGGGPVQIAAGEYRATVRVPGERGTLERTVAFRIAPLAASVPFETEVLRLTNQARARGWNCATLREGGPALPALTRDPQLEVAALAQSAGMALHGYFDHKSGLDGSTPMQRVQATGLRPQAVAENIAAGQRTPEEVVQAWLRSPGHCHNIMGDFSRIGVSYVNRAGSPHLHYWTQVFAAPAE</sequence>
<dbReference type="SUPFAM" id="SSF49299">
    <property type="entry name" value="PKD domain"/>
    <property type="match status" value="1"/>
</dbReference>
<dbReference type="EMBL" id="BFAG01000014">
    <property type="protein sequence ID" value="GBF07367.1"/>
    <property type="molecule type" value="Genomic_DNA"/>
</dbReference>
<dbReference type="InterPro" id="IPR035940">
    <property type="entry name" value="CAP_sf"/>
</dbReference>
<evidence type="ECO:0000259" key="1">
    <source>
        <dbReference type="PROSITE" id="PS50093"/>
    </source>
</evidence>